<sequence>MMISCRWIHQRARCVLRTAERDIAGSPSLAPVLTVHHDSLSLICSNPPSPSSSFDRQTRTTLQPTLNTSSVDLKMSRPQPCGNCILCRMITIGSRYLSCSMLDDGAARASSALWLLVQIDFAVCATNVGLGERWWDMEYFVSACEHHMLRCTDVIEDVSIAGRLCCDSYEGVVLCRGEERYALLRYRLMSSPLDSAWHHLSNPRSLDSHELFTPNSVVRVTIGWGHV</sequence>
<keyword evidence="2" id="KW-1185">Reference proteome</keyword>
<dbReference type="AlphaFoldDB" id="A0A6A6TPQ7"/>
<protein>
    <submittedName>
        <fullName evidence="1">Uncharacterized protein</fullName>
    </submittedName>
</protein>
<gene>
    <name evidence="1" type="ORF">K491DRAFT_339644</name>
</gene>
<evidence type="ECO:0000313" key="1">
    <source>
        <dbReference type="EMBL" id="KAF2662055.1"/>
    </source>
</evidence>
<dbReference type="Proteomes" id="UP000799324">
    <property type="component" value="Unassembled WGS sequence"/>
</dbReference>
<reference evidence="1" key="1">
    <citation type="journal article" date="2020" name="Stud. Mycol.">
        <title>101 Dothideomycetes genomes: a test case for predicting lifestyles and emergence of pathogens.</title>
        <authorList>
            <person name="Haridas S."/>
            <person name="Albert R."/>
            <person name="Binder M."/>
            <person name="Bloem J."/>
            <person name="Labutti K."/>
            <person name="Salamov A."/>
            <person name="Andreopoulos B."/>
            <person name="Baker S."/>
            <person name="Barry K."/>
            <person name="Bills G."/>
            <person name="Bluhm B."/>
            <person name="Cannon C."/>
            <person name="Castanera R."/>
            <person name="Culley D."/>
            <person name="Daum C."/>
            <person name="Ezra D."/>
            <person name="Gonzalez J."/>
            <person name="Henrissat B."/>
            <person name="Kuo A."/>
            <person name="Liang C."/>
            <person name="Lipzen A."/>
            <person name="Lutzoni F."/>
            <person name="Magnuson J."/>
            <person name="Mondo S."/>
            <person name="Nolan M."/>
            <person name="Ohm R."/>
            <person name="Pangilinan J."/>
            <person name="Park H.-J."/>
            <person name="Ramirez L."/>
            <person name="Alfaro M."/>
            <person name="Sun H."/>
            <person name="Tritt A."/>
            <person name="Yoshinaga Y."/>
            <person name="Zwiers L.-H."/>
            <person name="Turgeon B."/>
            <person name="Goodwin S."/>
            <person name="Spatafora J."/>
            <person name="Crous P."/>
            <person name="Grigoriev I."/>
        </authorList>
    </citation>
    <scope>NUCLEOTIDE SEQUENCE</scope>
    <source>
        <strain evidence="1">CBS 122681</strain>
    </source>
</reference>
<proteinExistence type="predicted"/>
<organism evidence="1 2">
    <name type="scientific">Lophiostoma macrostomum CBS 122681</name>
    <dbReference type="NCBI Taxonomy" id="1314788"/>
    <lineage>
        <taxon>Eukaryota</taxon>
        <taxon>Fungi</taxon>
        <taxon>Dikarya</taxon>
        <taxon>Ascomycota</taxon>
        <taxon>Pezizomycotina</taxon>
        <taxon>Dothideomycetes</taxon>
        <taxon>Pleosporomycetidae</taxon>
        <taxon>Pleosporales</taxon>
        <taxon>Lophiostomataceae</taxon>
        <taxon>Lophiostoma</taxon>
    </lineage>
</organism>
<evidence type="ECO:0000313" key="2">
    <source>
        <dbReference type="Proteomes" id="UP000799324"/>
    </source>
</evidence>
<dbReference type="EMBL" id="MU004291">
    <property type="protein sequence ID" value="KAF2662055.1"/>
    <property type="molecule type" value="Genomic_DNA"/>
</dbReference>
<accession>A0A6A6TPQ7</accession>
<name>A0A6A6TPQ7_9PLEO</name>